<protein>
    <recommendedName>
        <fullName evidence="1">mRNA m(6)A methyltransferase</fullName>
        <ecNumber evidence="1">2.1.1.348</ecNumber>
    </recommendedName>
</protein>
<evidence type="ECO:0000256" key="4">
    <source>
        <dbReference type="ARBA" id="ARBA00022691"/>
    </source>
</evidence>
<feature type="compositionally biased region" description="Basic and acidic residues" evidence="7">
    <location>
        <begin position="25"/>
        <end position="39"/>
    </location>
</feature>
<evidence type="ECO:0000256" key="3">
    <source>
        <dbReference type="ARBA" id="ARBA00022679"/>
    </source>
</evidence>
<reference evidence="8 9" key="1">
    <citation type="journal article" date="2018" name="Front. Microbiol.">
        <title>Prospects for Fungal Bioremediation of Acidic Radioactive Waste Sites: Characterization and Genome Sequence of Rhodotorula taiwanensis MD1149.</title>
        <authorList>
            <person name="Tkavc R."/>
            <person name="Matrosova V.Y."/>
            <person name="Grichenko O.E."/>
            <person name="Gostincar C."/>
            <person name="Volpe R.P."/>
            <person name="Klimenkova P."/>
            <person name="Gaidamakova E.K."/>
            <person name="Zhou C.E."/>
            <person name="Stewart B.J."/>
            <person name="Lyman M.G."/>
            <person name="Malfatti S.A."/>
            <person name="Rubinfeld B."/>
            <person name="Courtot M."/>
            <person name="Singh J."/>
            <person name="Dalgard C.L."/>
            <person name="Hamilton T."/>
            <person name="Frey K.G."/>
            <person name="Gunde-Cimerman N."/>
            <person name="Dugan L."/>
            <person name="Daly M.J."/>
        </authorList>
    </citation>
    <scope>NUCLEOTIDE SEQUENCE [LARGE SCALE GENOMIC DNA]</scope>
    <source>
        <strain evidence="8 9">MD1149</strain>
    </source>
</reference>
<name>A0A2S5BHJ7_9BASI</name>
<sequence length="369" mass="41865">MVLEVPAAEVGWAEAPSVTACSDQDETRQNGKGATTDRRKALRQRFPLARPFVQVCAHTMREDCPRGSQCTDVHFVRAIRPHTEVSLGDCSYLNTCHRMSTCRYVHWILEDPLACDVLVPPAPVPSRSEAVERVKVLPPQWVNVDLRDFDVSVLGKYDVLVADPPWAIHQELPYGTLTDDEMMRMPVGAMQDEGGLLFLWVTGRAMELGRECLKAWGYDRIDELVWIKTNQLQGLIRTGRTGHWLNHSKEHCLVAVRQSAHSEAGPSSKLRACFNRGLDTQVLLAEVRETSRKPDELYDMIERILGGRGQGRKVELFGRKHNLRPGWWTLGNQLGDRDQVFEQEVVTNFARRYPERAIHLSNPRNAPLT</sequence>
<evidence type="ECO:0000256" key="6">
    <source>
        <dbReference type="PROSITE-ProRule" id="PRU00489"/>
    </source>
</evidence>
<dbReference type="InterPro" id="IPR002052">
    <property type="entry name" value="DNA_methylase_N6_adenine_CS"/>
</dbReference>
<evidence type="ECO:0000313" key="8">
    <source>
        <dbReference type="EMBL" id="POY76241.1"/>
    </source>
</evidence>
<dbReference type="OrthoDB" id="10262526at2759"/>
<dbReference type="InterPro" id="IPR007757">
    <property type="entry name" value="MT-A70-like"/>
</dbReference>
<dbReference type="GO" id="GO:0001734">
    <property type="term" value="F:mRNA m(6)A methyltransferase activity"/>
    <property type="evidence" value="ECO:0007669"/>
    <property type="project" value="UniProtKB-EC"/>
</dbReference>
<keyword evidence="2" id="KW-0489">Methyltransferase</keyword>
<dbReference type="GO" id="GO:0036396">
    <property type="term" value="C:RNA N6-methyladenosine methyltransferase complex"/>
    <property type="evidence" value="ECO:0007669"/>
    <property type="project" value="TreeGrafter"/>
</dbReference>
<evidence type="ECO:0000313" key="9">
    <source>
        <dbReference type="Proteomes" id="UP000237144"/>
    </source>
</evidence>
<organism evidence="8 9">
    <name type="scientific">Rhodotorula taiwanensis</name>
    <dbReference type="NCBI Taxonomy" id="741276"/>
    <lineage>
        <taxon>Eukaryota</taxon>
        <taxon>Fungi</taxon>
        <taxon>Dikarya</taxon>
        <taxon>Basidiomycota</taxon>
        <taxon>Pucciniomycotina</taxon>
        <taxon>Microbotryomycetes</taxon>
        <taxon>Sporidiobolales</taxon>
        <taxon>Sporidiobolaceae</taxon>
        <taxon>Rhodotorula</taxon>
    </lineage>
</organism>
<dbReference type="PANTHER" id="PTHR12829:SF7">
    <property type="entry name" value="N6-ADENOSINE-METHYLTRANSFERASE CATALYTIC SUBUNIT"/>
    <property type="match status" value="1"/>
</dbReference>
<evidence type="ECO:0000256" key="7">
    <source>
        <dbReference type="SAM" id="MobiDB-lite"/>
    </source>
</evidence>
<dbReference type="STRING" id="741276.A0A2S5BHJ7"/>
<evidence type="ECO:0000256" key="2">
    <source>
        <dbReference type="ARBA" id="ARBA00022603"/>
    </source>
</evidence>
<dbReference type="GO" id="GO:0005634">
    <property type="term" value="C:nucleus"/>
    <property type="evidence" value="ECO:0007669"/>
    <property type="project" value="TreeGrafter"/>
</dbReference>
<dbReference type="GO" id="GO:0032259">
    <property type="term" value="P:methylation"/>
    <property type="evidence" value="ECO:0007669"/>
    <property type="project" value="UniProtKB-KW"/>
</dbReference>
<evidence type="ECO:0000256" key="5">
    <source>
        <dbReference type="ARBA" id="ARBA00048957"/>
    </source>
</evidence>
<keyword evidence="4" id="KW-0949">S-adenosyl-L-methionine</keyword>
<dbReference type="GO" id="GO:0003676">
    <property type="term" value="F:nucleic acid binding"/>
    <property type="evidence" value="ECO:0007669"/>
    <property type="project" value="InterPro"/>
</dbReference>
<dbReference type="EC" id="2.1.1.348" evidence="1"/>
<dbReference type="EMBL" id="PJQD01000005">
    <property type="protein sequence ID" value="POY76241.1"/>
    <property type="molecule type" value="Genomic_DNA"/>
</dbReference>
<dbReference type="PANTHER" id="PTHR12829">
    <property type="entry name" value="N6-ADENOSINE-METHYLTRANSFERASE"/>
    <property type="match status" value="1"/>
</dbReference>
<accession>A0A2S5BHJ7</accession>
<feature type="region of interest" description="Disordered" evidence="7">
    <location>
        <begin position="18"/>
        <end position="39"/>
    </location>
</feature>
<comment type="similarity">
    <text evidence="6">Belongs to the MT-A70-like family.</text>
</comment>
<dbReference type="Pfam" id="PF05063">
    <property type="entry name" value="MT-A70"/>
    <property type="match status" value="1"/>
</dbReference>
<evidence type="ECO:0000256" key="1">
    <source>
        <dbReference type="ARBA" id="ARBA00012160"/>
    </source>
</evidence>
<keyword evidence="3" id="KW-0808">Transferase</keyword>
<dbReference type="InterPro" id="IPR029063">
    <property type="entry name" value="SAM-dependent_MTases_sf"/>
</dbReference>
<comment type="catalytic activity">
    <reaction evidence="5">
        <text>an adenosine in mRNA + S-adenosyl-L-methionine = an N(6)-methyladenosine in mRNA + S-adenosyl-L-homocysteine + H(+)</text>
        <dbReference type="Rhea" id="RHEA:55584"/>
        <dbReference type="Rhea" id="RHEA-COMP:12414"/>
        <dbReference type="Rhea" id="RHEA-COMP:12417"/>
        <dbReference type="ChEBI" id="CHEBI:15378"/>
        <dbReference type="ChEBI" id="CHEBI:57856"/>
        <dbReference type="ChEBI" id="CHEBI:59789"/>
        <dbReference type="ChEBI" id="CHEBI:74411"/>
        <dbReference type="ChEBI" id="CHEBI:74449"/>
        <dbReference type="EC" id="2.1.1.348"/>
    </reaction>
</comment>
<dbReference type="SUPFAM" id="SSF53335">
    <property type="entry name" value="S-adenosyl-L-methionine-dependent methyltransferases"/>
    <property type="match status" value="1"/>
</dbReference>
<proteinExistence type="inferred from homology"/>
<gene>
    <name evidence="8" type="ORF">BMF94_0436</name>
</gene>
<dbReference type="PROSITE" id="PS51143">
    <property type="entry name" value="MT_A70"/>
    <property type="match status" value="1"/>
</dbReference>
<dbReference type="AlphaFoldDB" id="A0A2S5BHJ7"/>
<comment type="caution">
    <text evidence="8">The sequence shown here is derived from an EMBL/GenBank/DDBJ whole genome shotgun (WGS) entry which is preliminary data.</text>
</comment>
<dbReference type="Proteomes" id="UP000237144">
    <property type="component" value="Unassembled WGS sequence"/>
</dbReference>
<dbReference type="PROSITE" id="PS00092">
    <property type="entry name" value="N6_MTASE"/>
    <property type="match status" value="1"/>
</dbReference>
<keyword evidence="9" id="KW-1185">Reference proteome</keyword>